<dbReference type="InterPro" id="IPR036188">
    <property type="entry name" value="FAD/NAD-bd_sf"/>
</dbReference>
<evidence type="ECO:0000313" key="3">
    <source>
        <dbReference type="EMBL" id="KAF2681138.1"/>
    </source>
</evidence>
<dbReference type="OrthoDB" id="429143at2759"/>
<accession>A0A6G1ISQ8</accession>
<dbReference type="InterPro" id="IPR006076">
    <property type="entry name" value="FAD-dep_OxRdtase"/>
</dbReference>
<gene>
    <name evidence="3" type="ORF">K458DRAFT_489612</name>
</gene>
<dbReference type="Gene3D" id="3.50.50.60">
    <property type="entry name" value="FAD/NAD(P)-binding domain"/>
    <property type="match status" value="1"/>
</dbReference>
<feature type="domain" description="FAD dependent oxidoreductase" evidence="2">
    <location>
        <begin position="116"/>
        <end position="284"/>
    </location>
</feature>
<feature type="region of interest" description="Disordered" evidence="1">
    <location>
        <begin position="1"/>
        <end position="31"/>
    </location>
</feature>
<organism evidence="3 4">
    <name type="scientific">Lentithecium fluviatile CBS 122367</name>
    <dbReference type="NCBI Taxonomy" id="1168545"/>
    <lineage>
        <taxon>Eukaryota</taxon>
        <taxon>Fungi</taxon>
        <taxon>Dikarya</taxon>
        <taxon>Ascomycota</taxon>
        <taxon>Pezizomycotina</taxon>
        <taxon>Dothideomycetes</taxon>
        <taxon>Pleosporomycetidae</taxon>
        <taxon>Pleosporales</taxon>
        <taxon>Massarineae</taxon>
        <taxon>Lentitheciaceae</taxon>
        <taxon>Lentithecium</taxon>
    </lineage>
</organism>
<sequence>MSQIMPVPNPTKSYWLSEPHEHSNLRSTPELPSECDITVIGSGMAGIATAGLEQIVKEEDLDCEFELRRSFDVFLDAHEAKALRDNYEKSKEAGEIWTKDFSWVPAQHVDSQLNVQTTTPVTSVSISPDGQNVLTTPRGVTRAKKVVFATNAYTAGLLPQFKDTIISVRGTASHITPSTPVHPHLSHTYNLNFSPATGIDYLNPRPDSTIVVGGGGWLFKSDRASWYNNFDDSTQFAGAIETYWVDYMQLNFCGWEDSGTEVEKVWTGIMGFTPDGWAHVGRVPGREG</sequence>
<dbReference type="Pfam" id="PF01266">
    <property type="entry name" value="DAO"/>
    <property type="match status" value="1"/>
</dbReference>
<reference evidence="3" key="1">
    <citation type="journal article" date="2020" name="Stud. Mycol.">
        <title>101 Dothideomycetes genomes: a test case for predicting lifestyles and emergence of pathogens.</title>
        <authorList>
            <person name="Haridas S."/>
            <person name="Albert R."/>
            <person name="Binder M."/>
            <person name="Bloem J."/>
            <person name="Labutti K."/>
            <person name="Salamov A."/>
            <person name="Andreopoulos B."/>
            <person name="Baker S."/>
            <person name="Barry K."/>
            <person name="Bills G."/>
            <person name="Bluhm B."/>
            <person name="Cannon C."/>
            <person name="Castanera R."/>
            <person name="Culley D."/>
            <person name="Daum C."/>
            <person name="Ezra D."/>
            <person name="Gonzalez J."/>
            <person name="Henrissat B."/>
            <person name="Kuo A."/>
            <person name="Liang C."/>
            <person name="Lipzen A."/>
            <person name="Lutzoni F."/>
            <person name="Magnuson J."/>
            <person name="Mondo S."/>
            <person name="Nolan M."/>
            <person name="Ohm R."/>
            <person name="Pangilinan J."/>
            <person name="Park H.-J."/>
            <person name="Ramirez L."/>
            <person name="Alfaro M."/>
            <person name="Sun H."/>
            <person name="Tritt A."/>
            <person name="Yoshinaga Y."/>
            <person name="Zwiers L.-H."/>
            <person name="Turgeon B."/>
            <person name="Goodwin S."/>
            <person name="Spatafora J."/>
            <person name="Crous P."/>
            <person name="Grigoriev I."/>
        </authorList>
    </citation>
    <scope>NUCLEOTIDE SEQUENCE</scope>
    <source>
        <strain evidence="3">CBS 122367</strain>
    </source>
</reference>
<dbReference type="SUPFAM" id="SSF51905">
    <property type="entry name" value="FAD/NAD(P)-binding domain"/>
    <property type="match status" value="1"/>
</dbReference>
<protein>
    <recommendedName>
        <fullName evidence="2">FAD dependent oxidoreductase domain-containing protein</fullName>
    </recommendedName>
</protein>
<dbReference type="Gene3D" id="3.30.9.10">
    <property type="entry name" value="D-Amino Acid Oxidase, subunit A, domain 2"/>
    <property type="match status" value="1"/>
</dbReference>
<name>A0A6G1ISQ8_9PLEO</name>
<dbReference type="PANTHER" id="PTHR13847">
    <property type="entry name" value="SARCOSINE DEHYDROGENASE-RELATED"/>
    <property type="match status" value="1"/>
</dbReference>
<proteinExistence type="predicted"/>
<dbReference type="PANTHER" id="PTHR13847:SF279">
    <property type="entry name" value="FAD DEPENDENT OXIDOREDUCTASE DOMAIN-CONTAINING PROTEIN-RELATED"/>
    <property type="match status" value="1"/>
</dbReference>
<dbReference type="GO" id="GO:0005737">
    <property type="term" value="C:cytoplasm"/>
    <property type="evidence" value="ECO:0007669"/>
    <property type="project" value="TreeGrafter"/>
</dbReference>
<dbReference type="AlphaFoldDB" id="A0A6G1ISQ8"/>
<keyword evidence="4" id="KW-1185">Reference proteome</keyword>
<dbReference type="EMBL" id="MU005593">
    <property type="protein sequence ID" value="KAF2681138.1"/>
    <property type="molecule type" value="Genomic_DNA"/>
</dbReference>
<evidence type="ECO:0000256" key="1">
    <source>
        <dbReference type="SAM" id="MobiDB-lite"/>
    </source>
</evidence>
<evidence type="ECO:0000313" key="4">
    <source>
        <dbReference type="Proteomes" id="UP000799291"/>
    </source>
</evidence>
<evidence type="ECO:0000259" key="2">
    <source>
        <dbReference type="Pfam" id="PF01266"/>
    </source>
</evidence>
<dbReference type="Proteomes" id="UP000799291">
    <property type="component" value="Unassembled WGS sequence"/>
</dbReference>